<accession>A0A0M3IHW5</accession>
<dbReference type="InterPro" id="IPR056743">
    <property type="entry name" value="TRM5-TYW2-like_MTfase"/>
</dbReference>
<keyword evidence="1" id="KW-0963">Cytoplasm</keyword>
<keyword evidence="7" id="KW-1185">Reference proteome</keyword>
<evidence type="ECO:0000256" key="3">
    <source>
        <dbReference type="ARBA" id="ARBA00022679"/>
    </source>
</evidence>
<dbReference type="CDD" id="cd02440">
    <property type="entry name" value="AdoMet_MTases"/>
    <property type="match status" value="1"/>
</dbReference>
<proteinExistence type="predicted"/>
<reference evidence="8" key="1">
    <citation type="submission" date="2017-02" db="UniProtKB">
        <authorList>
            <consortium name="WormBaseParasite"/>
        </authorList>
    </citation>
    <scope>IDENTIFICATION</scope>
</reference>
<evidence type="ECO:0000256" key="4">
    <source>
        <dbReference type="ARBA" id="ARBA00022691"/>
    </source>
</evidence>
<organism evidence="7 8">
    <name type="scientific">Ascaris lumbricoides</name>
    <name type="common">Giant roundworm</name>
    <dbReference type="NCBI Taxonomy" id="6252"/>
    <lineage>
        <taxon>Eukaryota</taxon>
        <taxon>Metazoa</taxon>
        <taxon>Ecdysozoa</taxon>
        <taxon>Nematoda</taxon>
        <taxon>Chromadorea</taxon>
        <taxon>Rhabditida</taxon>
        <taxon>Spirurina</taxon>
        <taxon>Ascaridomorpha</taxon>
        <taxon>Ascaridoidea</taxon>
        <taxon>Ascarididae</taxon>
        <taxon>Ascaris</taxon>
    </lineage>
</organism>
<dbReference type="GO" id="GO:0005759">
    <property type="term" value="C:mitochondrial matrix"/>
    <property type="evidence" value="ECO:0007669"/>
    <property type="project" value="TreeGrafter"/>
</dbReference>
<evidence type="ECO:0000256" key="5">
    <source>
        <dbReference type="ARBA" id="ARBA00022694"/>
    </source>
</evidence>
<keyword evidence="5" id="KW-0819">tRNA processing</keyword>
<dbReference type="Proteomes" id="UP000036681">
    <property type="component" value="Unplaced"/>
</dbReference>
<keyword evidence="4" id="KW-0949">S-adenosyl-L-methionine</keyword>
<name>A0A0M3IHW5_ASCLU</name>
<dbReference type="WBParaSite" id="ALUE_0001806201-mRNA-1">
    <property type="protein sequence ID" value="ALUE_0001806201-mRNA-1"/>
    <property type="gene ID" value="ALUE_0001806201"/>
</dbReference>
<dbReference type="GO" id="GO:0008175">
    <property type="term" value="F:tRNA methyltransferase activity"/>
    <property type="evidence" value="ECO:0007669"/>
    <property type="project" value="TreeGrafter"/>
</dbReference>
<dbReference type="PANTHER" id="PTHR23245">
    <property type="entry name" value="TRNA METHYLTRANSFERASE"/>
    <property type="match status" value="1"/>
</dbReference>
<evidence type="ECO:0000256" key="2">
    <source>
        <dbReference type="ARBA" id="ARBA00022603"/>
    </source>
</evidence>
<keyword evidence="3" id="KW-0808">Transferase</keyword>
<evidence type="ECO:0000256" key="1">
    <source>
        <dbReference type="ARBA" id="ARBA00022490"/>
    </source>
</evidence>
<feature type="domain" description="SAM-dependent methyltransferase TRM5/TYW2-type" evidence="6">
    <location>
        <begin position="127"/>
        <end position="273"/>
    </location>
</feature>
<dbReference type="GO" id="GO:0070901">
    <property type="term" value="P:mitochondrial tRNA methylation"/>
    <property type="evidence" value="ECO:0007669"/>
    <property type="project" value="TreeGrafter"/>
</dbReference>
<dbReference type="GO" id="GO:0002939">
    <property type="term" value="P:tRNA N1-guanine methylation"/>
    <property type="evidence" value="ECO:0007669"/>
    <property type="project" value="TreeGrafter"/>
</dbReference>
<evidence type="ECO:0000259" key="6">
    <source>
        <dbReference type="PROSITE" id="PS51684"/>
    </source>
</evidence>
<dbReference type="Pfam" id="PF02475">
    <property type="entry name" value="TRM5-TYW2_MTfase"/>
    <property type="match status" value="1"/>
</dbReference>
<protein>
    <submittedName>
        <fullName evidence="8">tRNA wybutosine-synthesizing protein 2 homolog</fullName>
    </submittedName>
</protein>
<sequence>MAATGTTFCPPKQVQRMRELTDEGKHRFRKEVVLPAIMFPANLISRIVGCKTIFDYTVKKLSNRIKPIMDIPSTSNKYILFEPDLLNAEIRSQILESISQLANISVDFEERHITIEYEDWSAKQCINAILPEGILFRVEKLMPWNEELRILEWMHSWQTVVNKLESIENEYRFFELDVLAGEANYITEVREGGLRYKLDFSKVFWNSRLSSEHDRIARKFDSHSAVFDCCAGVGPFVLPAARRGARVIVANDLNPESVKWLRENIKINRANVG</sequence>
<dbReference type="AlphaFoldDB" id="A0A0M3IHW5"/>
<evidence type="ECO:0000313" key="7">
    <source>
        <dbReference type="Proteomes" id="UP000036681"/>
    </source>
</evidence>
<dbReference type="Gene3D" id="3.40.50.150">
    <property type="entry name" value="Vaccinia Virus protein VP39"/>
    <property type="match status" value="1"/>
</dbReference>
<dbReference type="SUPFAM" id="SSF53335">
    <property type="entry name" value="S-adenosyl-L-methionine-dependent methyltransferases"/>
    <property type="match status" value="1"/>
</dbReference>
<dbReference type="InterPro" id="IPR029063">
    <property type="entry name" value="SAM-dependent_MTases_sf"/>
</dbReference>
<dbReference type="InterPro" id="IPR030382">
    <property type="entry name" value="MeTrfase_TRM5/TYW2"/>
</dbReference>
<dbReference type="PANTHER" id="PTHR23245:SF36">
    <property type="entry name" value="TRNA (GUANINE(37)-N1)-METHYLTRANSFERASE"/>
    <property type="match status" value="1"/>
</dbReference>
<keyword evidence="2" id="KW-0489">Methyltransferase</keyword>
<evidence type="ECO:0000313" key="8">
    <source>
        <dbReference type="WBParaSite" id="ALUE_0001806201-mRNA-1"/>
    </source>
</evidence>
<dbReference type="PROSITE" id="PS51684">
    <property type="entry name" value="SAM_MT_TRM5_TYW2"/>
    <property type="match status" value="1"/>
</dbReference>